<dbReference type="GO" id="GO:0005524">
    <property type="term" value="F:ATP binding"/>
    <property type="evidence" value="ECO:0007669"/>
    <property type="project" value="UniProtKB-KW"/>
</dbReference>
<evidence type="ECO:0000259" key="14">
    <source>
        <dbReference type="Pfam" id="PF23598"/>
    </source>
</evidence>
<dbReference type="InterPro" id="IPR041118">
    <property type="entry name" value="Rx_N"/>
</dbReference>
<dbReference type="Gene3D" id="1.10.8.430">
    <property type="entry name" value="Helical domain of apoptotic protease-activating factors"/>
    <property type="match status" value="1"/>
</dbReference>
<evidence type="ECO:0000256" key="8">
    <source>
        <dbReference type="ARBA" id="ARBA00022741"/>
    </source>
</evidence>
<accession>A0ABC8UKH8</accession>
<evidence type="ECO:0000256" key="2">
    <source>
        <dbReference type="ARBA" id="ARBA00004496"/>
    </source>
</evidence>
<reference evidence="15 16" key="1">
    <citation type="submission" date="2024-02" db="EMBL/GenBank/DDBJ databases">
        <authorList>
            <person name="Vignale AGUSTIN F."/>
            <person name="Sosa J E."/>
            <person name="Modenutti C."/>
        </authorList>
    </citation>
    <scope>NUCLEOTIDE SEQUENCE [LARGE SCALE GENOMIC DNA]</scope>
</reference>
<evidence type="ECO:0000313" key="15">
    <source>
        <dbReference type="EMBL" id="CAK9181565.1"/>
    </source>
</evidence>
<dbReference type="InterPro" id="IPR042197">
    <property type="entry name" value="Apaf_helical"/>
</dbReference>
<keyword evidence="16" id="KW-1185">Reference proteome</keyword>
<feature type="domain" description="Disease resistance protein winged helix" evidence="13">
    <location>
        <begin position="416"/>
        <end position="486"/>
    </location>
</feature>
<keyword evidence="6" id="KW-0381">Hypersensitive response</keyword>
<dbReference type="Proteomes" id="UP001642360">
    <property type="component" value="Unassembled WGS sequence"/>
</dbReference>
<keyword evidence="5" id="KW-0433">Leucine-rich repeat</keyword>
<dbReference type="SUPFAM" id="SSF52540">
    <property type="entry name" value="P-loop containing nucleoside triphosphate hydrolases"/>
    <property type="match status" value="1"/>
</dbReference>
<dbReference type="InterPro" id="IPR002182">
    <property type="entry name" value="NB-ARC"/>
</dbReference>
<dbReference type="InterPro" id="IPR058922">
    <property type="entry name" value="WHD_DRP"/>
</dbReference>
<keyword evidence="8" id="KW-0547">Nucleotide-binding</keyword>
<protein>
    <submittedName>
        <fullName evidence="15">Uncharacterized protein</fullName>
    </submittedName>
</protein>
<dbReference type="InterPro" id="IPR036388">
    <property type="entry name" value="WH-like_DNA-bd_sf"/>
</dbReference>
<name>A0ABC8UKH8_9AQUA</name>
<feature type="domain" description="Disease resistance R13L4/SHOC-2-like LRR" evidence="14">
    <location>
        <begin position="560"/>
        <end position="900"/>
    </location>
</feature>
<dbReference type="Gene3D" id="3.80.10.10">
    <property type="entry name" value="Ribonuclease Inhibitor"/>
    <property type="match status" value="2"/>
</dbReference>
<dbReference type="InterPro" id="IPR055414">
    <property type="entry name" value="LRR_R13L4/SHOC2-like"/>
</dbReference>
<dbReference type="EMBL" id="CAUOFW020008084">
    <property type="protein sequence ID" value="CAK9181565.1"/>
    <property type="molecule type" value="Genomic_DNA"/>
</dbReference>
<sequence length="941" mass="107926">MAQTVVEFLLEDLKQLLDHSSNCVLAEKDAIETLYEELEFIRSFLCDLQSCNQHEVLANLVARIKDTACDALNYLDYFALSVINGKYKTISGQTNGVFDHFPKLRNFREEIKSIKKEVMVIYMKKLYGVGVSQLGVISTTESFYRGSTTNTVAEDEIVVGFDNEITAMLERLAGDQKQLEVISIVGMAGIGKTTLAHKLYNHPLITYHFYVRGWTCESQGYHKKDMLFDILSSVVDSKDEILKMSEEGLGEELYRRLKGKRYLIVLDDMWNIEAWNDLRRSFPNDNNGSRIMITTRNGKLAWQIKPDSTPLFLQFLTEDGSWDLLERKVFREKNCPSELLEIGKQIAAKCQGLPLAIVVVAGLLAKTHKTPDWWKSVARNLASYVNREYGLMNILAMSYEHLPQCLKSCFLYFGTFDEDFEIPVPRLILLWIAQGFVKEMEQRSLEDVAMDYLMDLIDRSLVIVAKKSSKGGIKSCRIHDTLHDLCLKKAEEKKWLQQFDWHGRVTSFRCAISHNDCHLCFHSHGLHNSFGQHCAPTVRSLFSCFLEGFLGPKVTTTAYIYKLLRVLSLWRVYLESFPVEILVLVHLRCLELRVRLLDRLPLKVSNLRNLETLVILKGEYGRVTIPHTLWSMVKLRHIRISEIEFEKPCSNYVYPPVLNALQSIHALRLSDSMKDAEDVLERVPNLRKLSFDRGPSDGGKPIFPDLAEISYFISLASDYYRRTPHWRNTWNSSLANLLLGAPYYRSPDCQSFCLPDLANLVHLETLKLEDTAWFAAPPTVPQPSKFPPNLKKLSITGCNICWKQISNIGKLPNLEVLKLGRDSFKGPLWETSDGEFRRLKFLQLSEMDLQQWVTSSSHFPTLERLVLDKCYDLEEIPSSLGDIPTLQMIEVYRSSRSAAISARQIQEEQFNMGNDSLNILVYPPYKKECRDSKEGPSTDDM</sequence>
<dbReference type="PANTHER" id="PTHR23155">
    <property type="entry name" value="DISEASE RESISTANCE PROTEIN RP"/>
    <property type="match status" value="1"/>
</dbReference>
<dbReference type="AlphaFoldDB" id="A0ABC8UKH8"/>
<dbReference type="Pfam" id="PF18052">
    <property type="entry name" value="Rx_N"/>
    <property type="match status" value="1"/>
</dbReference>
<evidence type="ECO:0000259" key="12">
    <source>
        <dbReference type="Pfam" id="PF18052"/>
    </source>
</evidence>
<evidence type="ECO:0000256" key="1">
    <source>
        <dbReference type="ARBA" id="ARBA00002074"/>
    </source>
</evidence>
<dbReference type="CDD" id="cd14798">
    <property type="entry name" value="RX-CC_like"/>
    <property type="match status" value="1"/>
</dbReference>
<evidence type="ECO:0000256" key="5">
    <source>
        <dbReference type="ARBA" id="ARBA00022614"/>
    </source>
</evidence>
<keyword evidence="7" id="KW-0677">Repeat</keyword>
<comment type="subcellular location">
    <subcellularLocation>
        <location evidence="2">Cytoplasm</location>
    </subcellularLocation>
</comment>
<keyword evidence="10" id="KW-0067">ATP-binding</keyword>
<dbReference type="PANTHER" id="PTHR23155:SF1152">
    <property type="entry name" value="AAA+ ATPASE DOMAIN-CONTAINING PROTEIN"/>
    <property type="match status" value="1"/>
</dbReference>
<dbReference type="Pfam" id="PF23598">
    <property type="entry name" value="LRR_14"/>
    <property type="match status" value="1"/>
</dbReference>
<comment type="function">
    <text evidence="1">Confers resistance to late blight (Phytophthora infestans) races carrying the avirulence gene Avr1. Resistance proteins guard the plant against pathogens that contain an appropriate avirulence protein via an indirect interaction with this avirulence protein. That triggers a defense system including the hypersensitive response, which restricts the pathogen growth.</text>
</comment>
<evidence type="ECO:0000256" key="4">
    <source>
        <dbReference type="ARBA" id="ARBA00022490"/>
    </source>
</evidence>
<keyword evidence="4" id="KW-0963">Cytoplasm</keyword>
<dbReference type="Gene3D" id="3.40.50.300">
    <property type="entry name" value="P-loop containing nucleotide triphosphate hydrolases"/>
    <property type="match status" value="1"/>
</dbReference>
<evidence type="ECO:0000313" key="16">
    <source>
        <dbReference type="Proteomes" id="UP001642360"/>
    </source>
</evidence>
<dbReference type="PRINTS" id="PR00364">
    <property type="entry name" value="DISEASERSIST"/>
</dbReference>
<feature type="domain" description="Disease resistance N-terminal" evidence="12">
    <location>
        <begin position="5"/>
        <end position="86"/>
    </location>
</feature>
<dbReference type="InterPro" id="IPR032675">
    <property type="entry name" value="LRR_dom_sf"/>
</dbReference>
<evidence type="ECO:0000256" key="6">
    <source>
        <dbReference type="ARBA" id="ARBA00022667"/>
    </source>
</evidence>
<keyword evidence="9" id="KW-0611">Plant defense</keyword>
<dbReference type="Gene3D" id="1.10.10.10">
    <property type="entry name" value="Winged helix-like DNA-binding domain superfamily/Winged helix DNA-binding domain"/>
    <property type="match status" value="1"/>
</dbReference>
<dbReference type="FunFam" id="1.10.10.10:FF:000322">
    <property type="entry name" value="Probable disease resistance protein At1g63360"/>
    <property type="match status" value="1"/>
</dbReference>
<dbReference type="GO" id="GO:0051607">
    <property type="term" value="P:defense response to virus"/>
    <property type="evidence" value="ECO:0007669"/>
    <property type="project" value="UniProtKB-ARBA"/>
</dbReference>
<dbReference type="GO" id="GO:0009626">
    <property type="term" value="P:plant-type hypersensitive response"/>
    <property type="evidence" value="ECO:0007669"/>
    <property type="project" value="UniProtKB-KW"/>
</dbReference>
<dbReference type="Pfam" id="PF00931">
    <property type="entry name" value="NB-ARC"/>
    <property type="match status" value="1"/>
</dbReference>
<dbReference type="Gene3D" id="1.20.5.4130">
    <property type="match status" value="1"/>
</dbReference>
<evidence type="ECO:0000256" key="7">
    <source>
        <dbReference type="ARBA" id="ARBA00022737"/>
    </source>
</evidence>
<feature type="domain" description="NB-ARC" evidence="11">
    <location>
        <begin position="163"/>
        <end position="334"/>
    </location>
</feature>
<dbReference type="InterPro" id="IPR027417">
    <property type="entry name" value="P-loop_NTPase"/>
</dbReference>
<evidence type="ECO:0000259" key="13">
    <source>
        <dbReference type="Pfam" id="PF23559"/>
    </source>
</evidence>
<dbReference type="InterPro" id="IPR044974">
    <property type="entry name" value="Disease_R_plants"/>
</dbReference>
<comment type="similarity">
    <text evidence="3">Belongs to the disease resistance NB-LRR family.</text>
</comment>
<evidence type="ECO:0000259" key="11">
    <source>
        <dbReference type="Pfam" id="PF00931"/>
    </source>
</evidence>
<proteinExistence type="inferred from homology"/>
<evidence type="ECO:0000256" key="3">
    <source>
        <dbReference type="ARBA" id="ARBA00008894"/>
    </source>
</evidence>
<evidence type="ECO:0000256" key="10">
    <source>
        <dbReference type="ARBA" id="ARBA00022840"/>
    </source>
</evidence>
<evidence type="ECO:0000256" key="9">
    <source>
        <dbReference type="ARBA" id="ARBA00022821"/>
    </source>
</evidence>
<comment type="caution">
    <text evidence="15">The sequence shown here is derived from an EMBL/GenBank/DDBJ whole genome shotgun (WGS) entry which is preliminary data.</text>
</comment>
<dbReference type="Pfam" id="PF23559">
    <property type="entry name" value="WHD_DRP"/>
    <property type="match status" value="1"/>
</dbReference>
<dbReference type="SUPFAM" id="SSF52058">
    <property type="entry name" value="L domain-like"/>
    <property type="match status" value="1"/>
</dbReference>
<gene>
    <name evidence="15" type="ORF">ILEXP_LOCUS51642</name>
</gene>
<dbReference type="FunFam" id="3.40.50.300:FF:001091">
    <property type="entry name" value="Probable disease resistance protein At1g61300"/>
    <property type="match status" value="1"/>
</dbReference>
<dbReference type="InterPro" id="IPR038005">
    <property type="entry name" value="RX-like_CC"/>
</dbReference>
<organism evidence="15 16">
    <name type="scientific">Ilex paraguariensis</name>
    <name type="common">yerba mate</name>
    <dbReference type="NCBI Taxonomy" id="185542"/>
    <lineage>
        <taxon>Eukaryota</taxon>
        <taxon>Viridiplantae</taxon>
        <taxon>Streptophyta</taxon>
        <taxon>Embryophyta</taxon>
        <taxon>Tracheophyta</taxon>
        <taxon>Spermatophyta</taxon>
        <taxon>Magnoliopsida</taxon>
        <taxon>eudicotyledons</taxon>
        <taxon>Gunneridae</taxon>
        <taxon>Pentapetalae</taxon>
        <taxon>asterids</taxon>
        <taxon>campanulids</taxon>
        <taxon>Aquifoliales</taxon>
        <taxon>Aquifoliaceae</taxon>
        <taxon>Ilex</taxon>
    </lineage>
</organism>